<dbReference type="InterPro" id="IPR023091">
    <property type="entry name" value="MetalPrtase_cat_dom_sf_prd"/>
</dbReference>
<keyword evidence="7" id="KW-0690">Ribosome biogenesis</keyword>
<feature type="binding site" evidence="7">
    <location>
        <position position="116"/>
    </location>
    <ligand>
        <name>Zn(2+)</name>
        <dbReference type="ChEBI" id="CHEBI:29105"/>
        <note>catalytic</note>
    </ligand>
</feature>
<comment type="caution">
    <text evidence="8">The sequence shown here is derived from an EMBL/GenBank/DDBJ whole genome shotgun (WGS) entry which is preliminary data.</text>
</comment>
<dbReference type="PANTHER" id="PTHR46986">
    <property type="entry name" value="ENDORIBONUCLEASE YBEY, CHLOROPLASTIC"/>
    <property type="match status" value="1"/>
</dbReference>
<keyword evidence="2 7" id="KW-0540">Nuclease</keyword>
<keyword evidence="4 7" id="KW-0255">Endonuclease</keyword>
<comment type="function">
    <text evidence="7">Single strand-specific metallo-endoribonuclease involved in late-stage 70S ribosome quality control and in maturation of the 3' terminus of the 16S rRNA.</text>
</comment>
<dbReference type="InterPro" id="IPR002036">
    <property type="entry name" value="YbeY"/>
</dbReference>
<evidence type="ECO:0000256" key="2">
    <source>
        <dbReference type="ARBA" id="ARBA00022722"/>
    </source>
</evidence>
<dbReference type="GO" id="GO:0004222">
    <property type="term" value="F:metalloendopeptidase activity"/>
    <property type="evidence" value="ECO:0007669"/>
    <property type="project" value="InterPro"/>
</dbReference>
<dbReference type="GO" id="GO:0004521">
    <property type="term" value="F:RNA endonuclease activity"/>
    <property type="evidence" value="ECO:0007669"/>
    <property type="project" value="UniProtKB-UniRule"/>
</dbReference>
<evidence type="ECO:0000256" key="3">
    <source>
        <dbReference type="ARBA" id="ARBA00022723"/>
    </source>
</evidence>
<protein>
    <recommendedName>
        <fullName evidence="7">Endoribonuclease YbeY</fullName>
        <ecNumber evidence="7">3.1.-.-</ecNumber>
    </recommendedName>
</protein>
<dbReference type="PANTHER" id="PTHR46986:SF1">
    <property type="entry name" value="ENDORIBONUCLEASE YBEY, CHLOROPLASTIC"/>
    <property type="match status" value="1"/>
</dbReference>
<proteinExistence type="inferred from homology"/>
<evidence type="ECO:0000256" key="7">
    <source>
        <dbReference type="HAMAP-Rule" id="MF_00009"/>
    </source>
</evidence>
<keyword evidence="3 7" id="KW-0479">Metal-binding</keyword>
<evidence type="ECO:0000313" key="8">
    <source>
        <dbReference type="EMBL" id="HIW87167.1"/>
    </source>
</evidence>
<evidence type="ECO:0000256" key="1">
    <source>
        <dbReference type="ARBA" id="ARBA00010875"/>
    </source>
</evidence>
<dbReference type="Pfam" id="PF02130">
    <property type="entry name" value="YbeY"/>
    <property type="match status" value="1"/>
</dbReference>
<dbReference type="SUPFAM" id="SSF55486">
    <property type="entry name" value="Metalloproteases ('zincins'), catalytic domain"/>
    <property type="match status" value="1"/>
</dbReference>
<gene>
    <name evidence="7 8" type="primary">ybeY</name>
    <name evidence="8" type="ORF">IAC47_02710</name>
</gene>
<organism evidence="8 9">
    <name type="scientific">Candidatus Onthomorpha intestinigallinarum</name>
    <dbReference type="NCBI Taxonomy" id="2840880"/>
    <lineage>
        <taxon>Bacteria</taxon>
        <taxon>Pseudomonadati</taxon>
        <taxon>Bacteroidota</taxon>
        <taxon>Bacteroidia</taxon>
        <taxon>Bacteroidales</taxon>
        <taxon>Candidatus Onthomorpha</taxon>
    </lineage>
</organism>
<keyword evidence="5 7" id="KW-0378">Hydrolase</keyword>
<keyword evidence="7" id="KW-0698">rRNA processing</keyword>
<dbReference type="Gene3D" id="3.40.390.30">
    <property type="entry name" value="Metalloproteases ('zincins'), catalytic domain"/>
    <property type="match status" value="1"/>
</dbReference>
<comment type="subcellular location">
    <subcellularLocation>
        <location evidence="7">Cytoplasm</location>
    </subcellularLocation>
</comment>
<keyword evidence="7" id="KW-0963">Cytoplasm</keyword>
<keyword evidence="6 7" id="KW-0862">Zinc</keyword>
<comment type="similarity">
    <text evidence="1 7">Belongs to the endoribonuclease YbeY family.</text>
</comment>
<dbReference type="GO" id="GO:0006364">
    <property type="term" value="P:rRNA processing"/>
    <property type="evidence" value="ECO:0007669"/>
    <property type="project" value="UniProtKB-UniRule"/>
</dbReference>
<accession>A0A9D1RGH3</accession>
<dbReference type="AlphaFoldDB" id="A0A9D1RGH3"/>
<name>A0A9D1RGH3_9BACT</name>
<dbReference type="Proteomes" id="UP000824267">
    <property type="component" value="Unassembled WGS sequence"/>
</dbReference>
<feature type="binding site" evidence="7">
    <location>
        <position position="106"/>
    </location>
    <ligand>
        <name>Zn(2+)</name>
        <dbReference type="ChEBI" id="CHEBI:29105"/>
        <note>catalytic</note>
    </ligand>
</feature>
<evidence type="ECO:0000256" key="5">
    <source>
        <dbReference type="ARBA" id="ARBA00022801"/>
    </source>
</evidence>
<sequence length="138" mass="16082">MAISFSFQKKINLHSRTKLKEWINKTAEQREKKIGNISYIFCSDDELLQINNQYLKHDYYTDVITFDYSEGAVLNGDIFISVDRVRDNAKQVGVTFEEELYRVMIHGVLHLSGVNDKTEQQAKQMRKAEEDSLKLLFG</sequence>
<dbReference type="GO" id="GO:0005737">
    <property type="term" value="C:cytoplasm"/>
    <property type="evidence" value="ECO:0007669"/>
    <property type="project" value="UniProtKB-SubCell"/>
</dbReference>
<comment type="cofactor">
    <cofactor evidence="7">
        <name>Zn(2+)</name>
        <dbReference type="ChEBI" id="CHEBI:29105"/>
    </cofactor>
    <text evidence="7">Binds 1 zinc ion.</text>
</comment>
<reference evidence="8" key="2">
    <citation type="submission" date="2021-04" db="EMBL/GenBank/DDBJ databases">
        <authorList>
            <person name="Gilroy R."/>
        </authorList>
    </citation>
    <scope>NUCLEOTIDE SEQUENCE</scope>
    <source>
        <strain evidence="8">Gambia16-930</strain>
    </source>
</reference>
<reference evidence="8" key="1">
    <citation type="journal article" date="2021" name="PeerJ">
        <title>Extensive microbial diversity within the chicken gut microbiome revealed by metagenomics and culture.</title>
        <authorList>
            <person name="Gilroy R."/>
            <person name="Ravi A."/>
            <person name="Getino M."/>
            <person name="Pursley I."/>
            <person name="Horton D.L."/>
            <person name="Alikhan N.F."/>
            <person name="Baker D."/>
            <person name="Gharbi K."/>
            <person name="Hall N."/>
            <person name="Watson M."/>
            <person name="Adriaenssens E.M."/>
            <person name="Foster-Nyarko E."/>
            <person name="Jarju S."/>
            <person name="Secka A."/>
            <person name="Antonio M."/>
            <person name="Oren A."/>
            <person name="Chaudhuri R.R."/>
            <person name="La Ragione R."/>
            <person name="Hildebrand F."/>
            <person name="Pallen M.J."/>
        </authorList>
    </citation>
    <scope>NUCLEOTIDE SEQUENCE</scope>
    <source>
        <strain evidence="8">Gambia16-930</strain>
    </source>
</reference>
<dbReference type="HAMAP" id="MF_00009">
    <property type="entry name" value="Endoribonucl_YbeY"/>
    <property type="match status" value="1"/>
</dbReference>
<dbReference type="NCBIfam" id="TIGR00043">
    <property type="entry name" value="rRNA maturation RNase YbeY"/>
    <property type="match status" value="1"/>
</dbReference>
<evidence type="ECO:0000256" key="6">
    <source>
        <dbReference type="ARBA" id="ARBA00022833"/>
    </source>
</evidence>
<evidence type="ECO:0000256" key="4">
    <source>
        <dbReference type="ARBA" id="ARBA00022759"/>
    </source>
</evidence>
<feature type="binding site" evidence="7">
    <location>
        <position position="110"/>
    </location>
    <ligand>
        <name>Zn(2+)</name>
        <dbReference type="ChEBI" id="CHEBI:29105"/>
        <note>catalytic</note>
    </ligand>
</feature>
<dbReference type="EC" id="3.1.-.-" evidence="7"/>
<dbReference type="EMBL" id="DXGG01000091">
    <property type="protein sequence ID" value="HIW87167.1"/>
    <property type="molecule type" value="Genomic_DNA"/>
</dbReference>
<dbReference type="GO" id="GO:0008270">
    <property type="term" value="F:zinc ion binding"/>
    <property type="evidence" value="ECO:0007669"/>
    <property type="project" value="UniProtKB-UniRule"/>
</dbReference>
<evidence type="ECO:0000313" key="9">
    <source>
        <dbReference type="Proteomes" id="UP000824267"/>
    </source>
</evidence>